<dbReference type="InterPro" id="IPR036915">
    <property type="entry name" value="Cyclin-like_sf"/>
</dbReference>
<dbReference type="GO" id="GO:0016538">
    <property type="term" value="F:cyclin-dependent protein serine/threonine kinase regulator activity"/>
    <property type="evidence" value="ECO:0007669"/>
    <property type="project" value="TreeGrafter"/>
</dbReference>
<feature type="region of interest" description="Disordered" evidence="1">
    <location>
        <begin position="440"/>
        <end position="463"/>
    </location>
</feature>
<dbReference type="STRING" id="763407.A0A162TS26"/>
<dbReference type="EMBL" id="KV440988">
    <property type="protein sequence ID" value="OAD70592.1"/>
    <property type="molecule type" value="Genomic_DNA"/>
</dbReference>
<evidence type="ECO:0000313" key="3">
    <source>
        <dbReference type="EMBL" id="OAD70592.1"/>
    </source>
</evidence>
<feature type="compositionally biased region" description="Polar residues" evidence="1">
    <location>
        <begin position="314"/>
        <end position="339"/>
    </location>
</feature>
<dbReference type="Pfam" id="PF00134">
    <property type="entry name" value="Cyclin_N"/>
    <property type="match status" value="1"/>
</dbReference>
<accession>A0A162TS26</accession>
<proteinExistence type="predicted"/>
<keyword evidence="4" id="KW-1185">Reference proteome</keyword>
<feature type="compositionally biased region" description="Low complexity" evidence="1">
    <location>
        <begin position="294"/>
        <end position="313"/>
    </location>
</feature>
<dbReference type="SUPFAM" id="SSF47954">
    <property type="entry name" value="Cyclin-like"/>
    <property type="match status" value="1"/>
</dbReference>
<reference evidence="4" key="1">
    <citation type="submission" date="2015-06" db="EMBL/GenBank/DDBJ databases">
        <title>Expansion of signal transduction pathways in fungi by whole-genome duplication.</title>
        <authorList>
            <consortium name="DOE Joint Genome Institute"/>
            <person name="Corrochano L.M."/>
            <person name="Kuo A."/>
            <person name="Marcet-Houben M."/>
            <person name="Polaino S."/>
            <person name="Salamov A."/>
            <person name="Villalobos J.M."/>
            <person name="Alvarez M.I."/>
            <person name="Avalos J."/>
            <person name="Benito E.P."/>
            <person name="Benoit I."/>
            <person name="Burger G."/>
            <person name="Camino L.P."/>
            <person name="Canovas D."/>
            <person name="Cerda-Olmedo E."/>
            <person name="Cheng J.-F."/>
            <person name="Dominguez A."/>
            <person name="Elias M."/>
            <person name="Eslava A.P."/>
            <person name="Glaser F."/>
            <person name="Grimwood J."/>
            <person name="Gutierrez G."/>
            <person name="Heitman J."/>
            <person name="Henrissat B."/>
            <person name="Iturriaga E.A."/>
            <person name="Lang B.F."/>
            <person name="Lavin J.L."/>
            <person name="Lee S."/>
            <person name="Li W."/>
            <person name="Lindquist E."/>
            <person name="Lopez-Garcia S."/>
            <person name="Luque E.M."/>
            <person name="Marcos A.T."/>
            <person name="Martin J."/>
            <person name="McCluskey K."/>
            <person name="Medina H.R."/>
            <person name="Miralles-Duran A."/>
            <person name="Miyazaki A."/>
            <person name="Munoz-Torres E."/>
            <person name="Oguiza J.A."/>
            <person name="Ohm R."/>
            <person name="Olmedo M."/>
            <person name="Orejas M."/>
            <person name="Ortiz-Castellanos L."/>
            <person name="Pisabarro A.G."/>
            <person name="Rodriguez-Romero J."/>
            <person name="Ruiz-Herrera J."/>
            <person name="Ruiz-Vazquez R."/>
            <person name="Sanz C."/>
            <person name="Schackwitz W."/>
            <person name="Schmutz J."/>
            <person name="Shahriari M."/>
            <person name="Shelest E."/>
            <person name="Silva-Franco F."/>
            <person name="Soanes D."/>
            <person name="Syed K."/>
            <person name="Tagua V.G."/>
            <person name="Talbot N.J."/>
            <person name="Thon M."/>
            <person name="De vries R.P."/>
            <person name="Wiebenga A."/>
            <person name="Yadav J.S."/>
            <person name="Braun E.L."/>
            <person name="Baker S."/>
            <person name="Garre V."/>
            <person name="Horwitz B."/>
            <person name="Torres-Martinez S."/>
            <person name="Idnurm A."/>
            <person name="Herrera-Estrella A."/>
            <person name="Gabaldon T."/>
            <person name="Grigoriev I.V."/>
        </authorList>
    </citation>
    <scope>NUCLEOTIDE SEQUENCE [LARGE SCALE GENOMIC DNA]</scope>
    <source>
        <strain evidence="4">NRRL 1555(-)</strain>
    </source>
</reference>
<feature type="domain" description="Cyclin N-terminal" evidence="2">
    <location>
        <begin position="127"/>
        <end position="220"/>
    </location>
</feature>
<feature type="compositionally biased region" description="Polar residues" evidence="1">
    <location>
        <begin position="260"/>
        <end position="279"/>
    </location>
</feature>
<dbReference type="InParanoid" id="A0A162TS26"/>
<dbReference type="Proteomes" id="UP000077315">
    <property type="component" value="Unassembled WGS sequence"/>
</dbReference>
<feature type="region of interest" description="Disordered" evidence="1">
    <location>
        <begin position="241"/>
        <end position="279"/>
    </location>
</feature>
<dbReference type="InterPro" id="IPR013922">
    <property type="entry name" value="Cyclin_PHO80-like"/>
</dbReference>
<dbReference type="PANTHER" id="PTHR15615:SF10">
    <property type="entry name" value="PHO85 CYCLIN-2-RELATED"/>
    <property type="match status" value="1"/>
</dbReference>
<evidence type="ECO:0000259" key="2">
    <source>
        <dbReference type="Pfam" id="PF00134"/>
    </source>
</evidence>
<dbReference type="InterPro" id="IPR006671">
    <property type="entry name" value="Cyclin_N"/>
</dbReference>
<protein>
    <submittedName>
        <fullName evidence="3">Cyclin</fullName>
    </submittedName>
</protein>
<dbReference type="GO" id="GO:0005634">
    <property type="term" value="C:nucleus"/>
    <property type="evidence" value="ECO:0007669"/>
    <property type="project" value="TreeGrafter"/>
</dbReference>
<dbReference type="Gene3D" id="1.10.472.10">
    <property type="entry name" value="Cyclin-like"/>
    <property type="match status" value="1"/>
</dbReference>
<evidence type="ECO:0000256" key="1">
    <source>
        <dbReference type="SAM" id="MobiDB-lite"/>
    </source>
</evidence>
<organism evidence="3 4">
    <name type="scientific">Phycomyces blakesleeanus (strain ATCC 8743b / DSM 1359 / FGSC 10004 / NBRC 33097 / NRRL 1555)</name>
    <dbReference type="NCBI Taxonomy" id="763407"/>
    <lineage>
        <taxon>Eukaryota</taxon>
        <taxon>Fungi</taxon>
        <taxon>Fungi incertae sedis</taxon>
        <taxon>Mucoromycota</taxon>
        <taxon>Mucoromycotina</taxon>
        <taxon>Mucoromycetes</taxon>
        <taxon>Mucorales</taxon>
        <taxon>Phycomycetaceae</taxon>
        <taxon>Phycomyces</taxon>
    </lineage>
</organism>
<dbReference type="RefSeq" id="XP_018288632.1">
    <property type="nucleotide sequence ID" value="XM_018442119.1"/>
</dbReference>
<dbReference type="GO" id="GO:0000307">
    <property type="term" value="C:cyclin-dependent protein kinase holoenzyme complex"/>
    <property type="evidence" value="ECO:0007669"/>
    <property type="project" value="TreeGrafter"/>
</dbReference>
<gene>
    <name evidence="3" type="ORF">PHYBLDRAFT_69572</name>
</gene>
<dbReference type="GeneID" id="29003025"/>
<name>A0A162TS26_PHYB8</name>
<dbReference type="GO" id="GO:0019901">
    <property type="term" value="F:protein kinase binding"/>
    <property type="evidence" value="ECO:0007669"/>
    <property type="project" value="InterPro"/>
</dbReference>
<dbReference type="OrthoDB" id="10250320at2759"/>
<dbReference type="CDD" id="cd20557">
    <property type="entry name" value="CYCLIN_ScPCL1-like"/>
    <property type="match status" value="1"/>
</dbReference>
<evidence type="ECO:0000313" key="4">
    <source>
        <dbReference type="Proteomes" id="UP000077315"/>
    </source>
</evidence>
<dbReference type="VEuPathDB" id="FungiDB:PHYBLDRAFT_69572"/>
<sequence length="504" mass="56936">MHTIDHPNSAKQLQAIANLGQSPITDDLLELIACEFESIIPCTVDSGFLQDNQAPETKPYIQYKVHHDLPSPPLSSSDKQHYPSDFRKFQTLQPTTQTQIEVETEATPQSQSLPGAAAALPPPPLRAFISSVVKRSQTTTGTLLSSLVYAQRLRSKLAGTSKGMKCTHHRIFLATLITVTKYLHDTAPRNKYWVWYAQLFSASEISLMERQLLQLLEYDLAVPIDCFNQVSLSILQSTNHGQSRNTKYHDYHQQQQQQQPLISSSQRRGGNSNTSSRLPSFSTLFQMSNQIDYSNTMSNTSTSTGSNTTGNRSQSQSRTEAPQSSQSASYWQTFSGPEKSSSLSSSSSSLSSTRSLSFTSQQLQSQPQYQYQYSQLDYTSNDNYINYDNYTNNYNKHYADSPIDIWQKPFPHVANVDCESNVDRLCDFTQKEQHSWLVEGGERGRGGQRKGEEANRFGQDDSVDYRRRHSHQKELIDTTGFSSEDYCYPFQQIVLSPFQSLSTF</sequence>
<dbReference type="PANTHER" id="PTHR15615">
    <property type="match status" value="1"/>
</dbReference>
<dbReference type="AlphaFoldDB" id="A0A162TS26"/>
<feature type="region of interest" description="Disordered" evidence="1">
    <location>
        <begin position="294"/>
        <end position="348"/>
    </location>
</feature>